<accession>A0ABX2P0B1</accession>
<evidence type="ECO:0000313" key="4">
    <source>
        <dbReference type="Proteomes" id="UP001516351"/>
    </source>
</evidence>
<evidence type="ECO:0000256" key="2">
    <source>
        <dbReference type="HAMAP-Rule" id="MF_00795"/>
    </source>
</evidence>
<dbReference type="HAMAP" id="MF_00795">
    <property type="entry name" value="CutC"/>
    <property type="match status" value="1"/>
</dbReference>
<keyword evidence="2" id="KW-0963">Cytoplasm</keyword>
<organism evidence="3 4">
    <name type="scientific">Asaia spathodeae</name>
    <dbReference type="NCBI Taxonomy" id="657016"/>
    <lineage>
        <taxon>Bacteria</taxon>
        <taxon>Pseudomonadati</taxon>
        <taxon>Pseudomonadota</taxon>
        <taxon>Alphaproteobacteria</taxon>
        <taxon>Acetobacterales</taxon>
        <taxon>Acetobacteraceae</taxon>
        <taxon>Asaia</taxon>
    </lineage>
</organism>
<comment type="similarity">
    <text evidence="1 2">Belongs to the CutC family.</text>
</comment>
<keyword evidence="4" id="KW-1185">Reference proteome</keyword>
<sequence length="249" mass="26639">MNAADTRDDISLEICVDDAQGLFAAQLDCVSRIELCGALDLGGLTPTPGLIALARQSQIPVFAMVRPRSGHFVFSPNEEAQMLGDIAAIRQAGLAGVVLGAALSDSRLDVAMLARLSEACGPLRRQLHRVFDLVPDPFEALEQAIAMGFERILTSGLTPRAPDGADMLRQLRERAAGRIDIMAGGFVRADKVTTLSKISGVKSFHASCRQKTAVQDERLLQFGFAADHAVTCPVEIVRLYQAACAAQHG</sequence>
<gene>
    <name evidence="2" type="primary">cutC</name>
    <name evidence="3" type="ORF">HW542_00780</name>
</gene>
<comment type="caution">
    <text evidence="3">The sequence shown here is derived from an EMBL/GenBank/DDBJ whole genome shotgun (WGS) entry which is preliminary data.</text>
</comment>
<dbReference type="PANTHER" id="PTHR12598:SF0">
    <property type="entry name" value="COPPER HOMEOSTASIS PROTEIN CUTC HOMOLOG"/>
    <property type="match status" value="1"/>
</dbReference>
<dbReference type="SUPFAM" id="SSF110395">
    <property type="entry name" value="CutC-like"/>
    <property type="match status" value="1"/>
</dbReference>
<comment type="subcellular location">
    <subcellularLocation>
        <location evidence="2">Cytoplasm</location>
    </subcellularLocation>
</comment>
<dbReference type="InterPro" id="IPR005627">
    <property type="entry name" value="CutC-like"/>
</dbReference>
<dbReference type="Gene3D" id="3.20.20.380">
    <property type="entry name" value="Copper homeostasis (CutC) domain"/>
    <property type="match status" value="1"/>
</dbReference>
<dbReference type="EMBL" id="JABXXV010000001">
    <property type="protein sequence ID" value="NVN45339.1"/>
    <property type="molecule type" value="Genomic_DNA"/>
</dbReference>
<evidence type="ECO:0000313" key="3">
    <source>
        <dbReference type="EMBL" id="NVN45339.1"/>
    </source>
</evidence>
<protein>
    <recommendedName>
        <fullName evidence="2">PF03932 family protein CutC</fullName>
    </recommendedName>
</protein>
<evidence type="ECO:0000256" key="1">
    <source>
        <dbReference type="ARBA" id="ARBA00007768"/>
    </source>
</evidence>
<reference evidence="3 4" key="1">
    <citation type="submission" date="2020-06" db="EMBL/GenBank/DDBJ databases">
        <title>Synonyms of Asaia species.</title>
        <authorList>
            <person name="Sombolestani A."/>
        </authorList>
    </citation>
    <scope>NUCLEOTIDE SEQUENCE [LARGE SCALE GENOMIC DNA]</scope>
    <source>
        <strain evidence="3 4">LMG 27047</strain>
    </source>
</reference>
<dbReference type="RefSeq" id="WP_267310905.1">
    <property type="nucleotide sequence ID" value="NZ_JABXXU010000001.1"/>
</dbReference>
<proteinExistence type="inferred from homology"/>
<comment type="caution">
    <text evidence="2">Once thought to be involved in copper homeostasis, experiments in E.coli have shown this is not the case.</text>
</comment>
<dbReference type="Proteomes" id="UP001516351">
    <property type="component" value="Unassembled WGS sequence"/>
</dbReference>
<dbReference type="Pfam" id="PF03932">
    <property type="entry name" value="CutC"/>
    <property type="match status" value="1"/>
</dbReference>
<dbReference type="PANTHER" id="PTHR12598">
    <property type="entry name" value="COPPER HOMEOSTASIS PROTEIN CUTC"/>
    <property type="match status" value="1"/>
</dbReference>
<name>A0ABX2P0B1_9PROT</name>
<dbReference type="InterPro" id="IPR036822">
    <property type="entry name" value="CutC-like_dom_sf"/>
</dbReference>